<dbReference type="RefSeq" id="WP_234862285.1">
    <property type="nucleotide sequence ID" value="NZ_JAKEVZ010000012.1"/>
</dbReference>
<dbReference type="SUPFAM" id="SSF51182">
    <property type="entry name" value="RmlC-like cupins"/>
    <property type="match status" value="1"/>
</dbReference>
<dbReference type="Gene3D" id="2.60.120.10">
    <property type="entry name" value="Jelly Rolls"/>
    <property type="match status" value="1"/>
</dbReference>
<sequence>MKTVNIAEKLSLFSEYWSPKIVGELNGQQVKLAKLKGEFVWHKHDHEDELFFVIKGKLQMFFRDRIEIIGENEFLIVPKGVEHKPVAEEEVQVMLFEPATTLNTGDKLNDLTKEILDKI</sequence>
<gene>
    <name evidence="2" type="ORF">L0U89_15110</name>
</gene>
<feature type="domain" description="Cupin type-2" evidence="1">
    <location>
        <begin position="37"/>
        <end position="95"/>
    </location>
</feature>
<evidence type="ECO:0000313" key="3">
    <source>
        <dbReference type="Proteomes" id="UP001201449"/>
    </source>
</evidence>
<proteinExistence type="predicted"/>
<dbReference type="InterPro" id="IPR013096">
    <property type="entry name" value="Cupin_2"/>
</dbReference>
<dbReference type="InterPro" id="IPR052044">
    <property type="entry name" value="PKS_Associated_Protein"/>
</dbReference>
<dbReference type="Proteomes" id="UP001201449">
    <property type="component" value="Unassembled WGS sequence"/>
</dbReference>
<dbReference type="Pfam" id="PF07883">
    <property type="entry name" value="Cupin_2"/>
    <property type="match status" value="1"/>
</dbReference>
<dbReference type="CDD" id="cd02226">
    <property type="entry name" value="cupin_YdbB-like"/>
    <property type="match status" value="1"/>
</dbReference>
<evidence type="ECO:0000259" key="1">
    <source>
        <dbReference type="Pfam" id="PF07883"/>
    </source>
</evidence>
<dbReference type="PANTHER" id="PTHR36114">
    <property type="entry name" value="16.7 KDA PROTEIN IN WHIE LOCUS"/>
    <property type="match status" value="1"/>
</dbReference>
<dbReference type="PANTHER" id="PTHR36114:SF1">
    <property type="entry name" value="16.7 KDA PROTEIN IN WHIE LOCUS"/>
    <property type="match status" value="1"/>
</dbReference>
<protein>
    <submittedName>
        <fullName evidence="2">Cupin domain-containing protein</fullName>
    </submittedName>
</protein>
<keyword evidence="3" id="KW-1185">Reference proteome</keyword>
<comment type="caution">
    <text evidence="2">The sequence shown here is derived from an EMBL/GenBank/DDBJ whole genome shotgun (WGS) entry which is preliminary data.</text>
</comment>
<name>A0ABS9BWJ9_9BACT</name>
<accession>A0ABS9BWJ9</accession>
<dbReference type="InterPro" id="IPR014710">
    <property type="entry name" value="RmlC-like_jellyroll"/>
</dbReference>
<dbReference type="EMBL" id="JAKEVZ010000012">
    <property type="protein sequence ID" value="MCF1752388.1"/>
    <property type="molecule type" value="Genomic_DNA"/>
</dbReference>
<dbReference type="InterPro" id="IPR011051">
    <property type="entry name" value="RmlC_Cupin_sf"/>
</dbReference>
<organism evidence="2 3">
    <name type="scientific">Mariniradius sediminis</name>
    <dbReference type="NCBI Taxonomy" id="2909237"/>
    <lineage>
        <taxon>Bacteria</taxon>
        <taxon>Pseudomonadati</taxon>
        <taxon>Bacteroidota</taxon>
        <taxon>Cytophagia</taxon>
        <taxon>Cytophagales</taxon>
        <taxon>Cyclobacteriaceae</taxon>
        <taxon>Mariniradius</taxon>
    </lineage>
</organism>
<reference evidence="2 3" key="1">
    <citation type="submission" date="2022-01" db="EMBL/GenBank/DDBJ databases">
        <title>Mariniradius saccharolyticus sp. nov., isolated from sediment of a river.</title>
        <authorList>
            <person name="Liu H."/>
        </authorList>
    </citation>
    <scope>NUCLEOTIDE SEQUENCE [LARGE SCALE GENOMIC DNA]</scope>
    <source>
        <strain evidence="2 3">RY-2</strain>
    </source>
</reference>
<evidence type="ECO:0000313" key="2">
    <source>
        <dbReference type="EMBL" id="MCF1752388.1"/>
    </source>
</evidence>